<dbReference type="GO" id="GO:0045936">
    <property type="term" value="P:negative regulation of phosphate metabolic process"/>
    <property type="evidence" value="ECO:0007669"/>
    <property type="project" value="InterPro"/>
</dbReference>
<keyword evidence="5 8" id="KW-0963">Cytoplasm</keyword>
<dbReference type="InterPro" id="IPR026022">
    <property type="entry name" value="PhoU_dom"/>
</dbReference>
<dbReference type="FunFam" id="1.20.58.220:FF:000004">
    <property type="entry name" value="Phosphate-specific transport system accessory protein PhoU"/>
    <property type="match status" value="1"/>
</dbReference>
<dbReference type="SUPFAM" id="SSF109755">
    <property type="entry name" value="PhoU-like"/>
    <property type="match status" value="1"/>
</dbReference>
<evidence type="ECO:0000256" key="4">
    <source>
        <dbReference type="ARBA" id="ARBA00022448"/>
    </source>
</evidence>
<accession>A0A518GFL0</accession>
<evidence type="ECO:0000256" key="2">
    <source>
        <dbReference type="ARBA" id="ARBA00008107"/>
    </source>
</evidence>
<dbReference type="PANTHER" id="PTHR42930">
    <property type="entry name" value="PHOSPHATE-SPECIFIC TRANSPORT SYSTEM ACCESSORY PROTEIN PHOU"/>
    <property type="match status" value="1"/>
</dbReference>
<gene>
    <name evidence="10" type="ORF">Q31a_57720</name>
</gene>
<dbReference type="RefSeq" id="WP_145084692.1">
    <property type="nucleotide sequence ID" value="NZ_CP036298.1"/>
</dbReference>
<keyword evidence="6 8" id="KW-0592">Phosphate transport</keyword>
<protein>
    <recommendedName>
        <fullName evidence="8">Phosphate-specific transport system accessory protein PhoU</fullName>
    </recommendedName>
</protein>
<dbReference type="KEGG" id="ahel:Q31a_57720"/>
<dbReference type="GO" id="GO:0006817">
    <property type="term" value="P:phosphate ion transport"/>
    <property type="evidence" value="ECO:0007669"/>
    <property type="project" value="UniProtKB-KW"/>
</dbReference>
<keyword evidence="4 8" id="KW-0813">Transport</keyword>
<name>A0A518GFL0_9BACT</name>
<dbReference type="EMBL" id="CP036298">
    <property type="protein sequence ID" value="QDV27383.1"/>
    <property type="molecule type" value="Genomic_DNA"/>
</dbReference>
<reference evidence="10 11" key="1">
    <citation type="submission" date="2019-02" db="EMBL/GenBank/DDBJ databases">
        <title>Deep-cultivation of Planctomycetes and their phenomic and genomic characterization uncovers novel biology.</title>
        <authorList>
            <person name="Wiegand S."/>
            <person name="Jogler M."/>
            <person name="Boedeker C."/>
            <person name="Pinto D."/>
            <person name="Vollmers J."/>
            <person name="Rivas-Marin E."/>
            <person name="Kohn T."/>
            <person name="Peeters S.H."/>
            <person name="Heuer A."/>
            <person name="Rast P."/>
            <person name="Oberbeckmann S."/>
            <person name="Bunk B."/>
            <person name="Jeske O."/>
            <person name="Meyerdierks A."/>
            <person name="Storesund J.E."/>
            <person name="Kallscheuer N."/>
            <person name="Luecker S."/>
            <person name="Lage O.M."/>
            <person name="Pohl T."/>
            <person name="Merkel B.J."/>
            <person name="Hornburger P."/>
            <person name="Mueller R.-W."/>
            <person name="Bruemmer F."/>
            <person name="Labrenz M."/>
            <person name="Spormann A.M."/>
            <person name="Op den Camp H."/>
            <person name="Overmann J."/>
            <person name="Amann R."/>
            <person name="Jetten M.S.M."/>
            <person name="Mascher T."/>
            <person name="Medema M.H."/>
            <person name="Devos D.P."/>
            <person name="Kaster A.-K."/>
            <person name="Ovreas L."/>
            <person name="Rohde M."/>
            <person name="Galperin M.Y."/>
            <person name="Jogler C."/>
        </authorList>
    </citation>
    <scope>NUCLEOTIDE SEQUENCE [LARGE SCALE GENOMIC DNA]</scope>
    <source>
        <strain evidence="10 11">Q31a</strain>
    </source>
</reference>
<dbReference type="PANTHER" id="PTHR42930:SF3">
    <property type="entry name" value="PHOSPHATE-SPECIFIC TRANSPORT SYSTEM ACCESSORY PROTEIN PHOU"/>
    <property type="match status" value="1"/>
</dbReference>
<dbReference type="Pfam" id="PF01895">
    <property type="entry name" value="PhoU"/>
    <property type="match status" value="2"/>
</dbReference>
<dbReference type="GO" id="GO:0030643">
    <property type="term" value="P:intracellular phosphate ion homeostasis"/>
    <property type="evidence" value="ECO:0007669"/>
    <property type="project" value="InterPro"/>
</dbReference>
<evidence type="ECO:0000256" key="6">
    <source>
        <dbReference type="ARBA" id="ARBA00022592"/>
    </source>
</evidence>
<dbReference type="Gene3D" id="1.20.58.220">
    <property type="entry name" value="Phosphate transport system protein phou homolog 2, domain 2"/>
    <property type="match status" value="1"/>
</dbReference>
<sequence>MSRHLNHDLQDAYHRLLALSGEVEEMINMAVKALMERRQDLSQQVIDADCDIDKAEVRIEEECLKMLALHQPVAADLRRLTTMMKVNNDLERMADLACNIAERASSLVEYRDFPIPELIRSMAQRSVSMARDSLNAFVNLDTELAYQVIQSDDHVDAANVAVIGELVELMQRDPQSVAPGLHCFSASRHLEQIADHATAVAEDVIYMVQGVIVRHQQTPHSLASH</sequence>
<keyword evidence="11" id="KW-1185">Reference proteome</keyword>
<comment type="subcellular location">
    <subcellularLocation>
        <location evidence="1 8">Cytoplasm</location>
    </subcellularLocation>
</comment>
<evidence type="ECO:0000256" key="8">
    <source>
        <dbReference type="PIRNR" id="PIRNR003107"/>
    </source>
</evidence>
<evidence type="ECO:0000256" key="5">
    <source>
        <dbReference type="ARBA" id="ARBA00022490"/>
    </source>
</evidence>
<evidence type="ECO:0000313" key="11">
    <source>
        <dbReference type="Proteomes" id="UP000318017"/>
    </source>
</evidence>
<comment type="function">
    <text evidence="7 8">Plays a role in the regulation of phosphate uptake.</text>
</comment>
<comment type="subunit">
    <text evidence="3 8">Homodimer.</text>
</comment>
<organism evidence="10 11">
    <name type="scientific">Aureliella helgolandensis</name>
    <dbReference type="NCBI Taxonomy" id="2527968"/>
    <lineage>
        <taxon>Bacteria</taxon>
        <taxon>Pseudomonadati</taxon>
        <taxon>Planctomycetota</taxon>
        <taxon>Planctomycetia</taxon>
        <taxon>Pirellulales</taxon>
        <taxon>Pirellulaceae</taxon>
        <taxon>Aureliella</taxon>
    </lineage>
</organism>
<proteinExistence type="inferred from homology"/>
<evidence type="ECO:0000256" key="7">
    <source>
        <dbReference type="ARBA" id="ARBA00056181"/>
    </source>
</evidence>
<dbReference type="InterPro" id="IPR028366">
    <property type="entry name" value="PhoU"/>
</dbReference>
<evidence type="ECO:0000313" key="10">
    <source>
        <dbReference type="EMBL" id="QDV27383.1"/>
    </source>
</evidence>
<evidence type="ECO:0000256" key="1">
    <source>
        <dbReference type="ARBA" id="ARBA00004496"/>
    </source>
</evidence>
<dbReference type="InterPro" id="IPR038078">
    <property type="entry name" value="PhoU-like_sf"/>
</dbReference>
<dbReference type="Proteomes" id="UP000318017">
    <property type="component" value="Chromosome"/>
</dbReference>
<feature type="domain" description="PhoU" evidence="9">
    <location>
        <begin position="19"/>
        <end position="103"/>
    </location>
</feature>
<feature type="domain" description="PhoU" evidence="9">
    <location>
        <begin position="119"/>
        <end position="204"/>
    </location>
</feature>
<dbReference type="GO" id="GO:0005737">
    <property type="term" value="C:cytoplasm"/>
    <property type="evidence" value="ECO:0007669"/>
    <property type="project" value="UniProtKB-SubCell"/>
</dbReference>
<comment type="similarity">
    <text evidence="2 8">Belongs to the PhoU family.</text>
</comment>
<dbReference type="AlphaFoldDB" id="A0A518GFL0"/>
<evidence type="ECO:0000256" key="3">
    <source>
        <dbReference type="ARBA" id="ARBA00011738"/>
    </source>
</evidence>
<dbReference type="OrthoDB" id="9814256at2"/>
<dbReference type="PIRSF" id="PIRSF003107">
    <property type="entry name" value="PhoU"/>
    <property type="match status" value="1"/>
</dbReference>
<evidence type="ECO:0000259" key="9">
    <source>
        <dbReference type="Pfam" id="PF01895"/>
    </source>
</evidence>
<dbReference type="NCBIfam" id="TIGR02135">
    <property type="entry name" value="phoU_full"/>
    <property type="match status" value="1"/>
</dbReference>